<dbReference type="AlphaFoldDB" id="W2TYA4"/>
<proteinExistence type="predicted"/>
<organism evidence="1 2">
    <name type="scientific">Necator americanus</name>
    <name type="common">Human hookworm</name>
    <dbReference type="NCBI Taxonomy" id="51031"/>
    <lineage>
        <taxon>Eukaryota</taxon>
        <taxon>Metazoa</taxon>
        <taxon>Ecdysozoa</taxon>
        <taxon>Nematoda</taxon>
        <taxon>Chromadorea</taxon>
        <taxon>Rhabditida</taxon>
        <taxon>Rhabditina</taxon>
        <taxon>Rhabditomorpha</taxon>
        <taxon>Strongyloidea</taxon>
        <taxon>Ancylostomatidae</taxon>
        <taxon>Bunostominae</taxon>
        <taxon>Necator</taxon>
    </lineage>
</organism>
<keyword evidence="2" id="KW-1185">Reference proteome</keyword>
<gene>
    <name evidence="1" type="ORF">NECAME_06106</name>
</gene>
<evidence type="ECO:0000313" key="1">
    <source>
        <dbReference type="EMBL" id="ETN86031.1"/>
    </source>
</evidence>
<dbReference type="KEGG" id="nai:NECAME_06106"/>
<name>W2TYA4_NECAM</name>
<dbReference type="Proteomes" id="UP000053676">
    <property type="component" value="Unassembled WGS sequence"/>
</dbReference>
<reference evidence="2" key="1">
    <citation type="journal article" date="2014" name="Nat. Genet.">
        <title>Genome of the human hookworm Necator americanus.</title>
        <authorList>
            <person name="Tang Y.T."/>
            <person name="Gao X."/>
            <person name="Rosa B.A."/>
            <person name="Abubucker S."/>
            <person name="Hallsworth-Pepin K."/>
            <person name="Martin J."/>
            <person name="Tyagi R."/>
            <person name="Heizer E."/>
            <person name="Zhang X."/>
            <person name="Bhonagiri-Palsikar V."/>
            <person name="Minx P."/>
            <person name="Warren W.C."/>
            <person name="Wang Q."/>
            <person name="Zhan B."/>
            <person name="Hotez P.J."/>
            <person name="Sternberg P.W."/>
            <person name="Dougall A."/>
            <person name="Gaze S.T."/>
            <person name="Mulvenna J."/>
            <person name="Sotillo J."/>
            <person name="Ranganathan S."/>
            <person name="Rabelo E.M."/>
            <person name="Wilson R.K."/>
            <person name="Felgner P.L."/>
            <person name="Bethony J."/>
            <person name="Hawdon J.M."/>
            <person name="Gasser R.B."/>
            <person name="Loukas A."/>
            <person name="Mitreva M."/>
        </authorList>
    </citation>
    <scope>NUCLEOTIDE SEQUENCE [LARGE SCALE GENOMIC DNA]</scope>
</reference>
<dbReference type="EMBL" id="KI657613">
    <property type="protein sequence ID" value="ETN86031.1"/>
    <property type="molecule type" value="Genomic_DNA"/>
</dbReference>
<protein>
    <submittedName>
        <fullName evidence="1">Uncharacterized protein</fullName>
    </submittedName>
</protein>
<accession>W2TYA4</accession>
<evidence type="ECO:0000313" key="2">
    <source>
        <dbReference type="Proteomes" id="UP000053676"/>
    </source>
</evidence>
<sequence length="103" mass="11590">MICSCPKRNSVRPPVSQPVLLPVFTRTRNKAAFLLANPNVRQIAYNNRTVWWASQCSPACAKSCANSCQTTAVVCQQQKNSQCICPTNYNPCGRWLCCRHKKE</sequence>